<comment type="subcellular location">
    <subcellularLocation>
        <location evidence="1 10">Cell outer membrane</location>
        <topology evidence="1 10">Multi-pass membrane protein</topology>
    </subcellularLocation>
</comment>
<dbReference type="InterPro" id="IPR012910">
    <property type="entry name" value="Plug_dom"/>
</dbReference>
<dbReference type="Proteomes" id="UP000298616">
    <property type="component" value="Chromosome"/>
</dbReference>
<evidence type="ECO:0000256" key="9">
    <source>
        <dbReference type="ARBA" id="ARBA00023237"/>
    </source>
</evidence>
<reference evidence="15 16" key="1">
    <citation type="submission" date="2018-04" db="EMBL/GenBank/DDBJ databases">
        <title>Complete genome uncultured novel isolate.</title>
        <authorList>
            <person name="Merlino G."/>
        </authorList>
    </citation>
    <scope>NUCLEOTIDE SEQUENCE [LARGE SCALE GENOMIC DNA]</scope>
    <source>
        <strain evidence="16">R1DC9</strain>
    </source>
</reference>
<dbReference type="InterPro" id="IPR039426">
    <property type="entry name" value="TonB-dep_rcpt-like"/>
</dbReference>
<sequence>MIKSLFRINFLLAISFFSALSQDSNKEEKDLFDMSLEELMEVEIYSASKKAESIFDSPLSSTVITSKEILQSGVTSIPEALRLVPGVIVREQTNGTYDIHIRGMDNVPPNGQFTDTQNQLTLVMIDNRIVYNYLNGGTFWETLPIDLNDVDKIEVIRGPSSALYGPNAVTGVINIITRNPQEDGVYSVANAQVGTLKTTVANASVGYMKNKWSFLVSGNYQKRDRYEEDYYIFDRGQYMELPDTVTSLAIPRPNFEFTSRFPEPALSMEKYGVNAALNYNDDDLAISLRAGHQDSRAQRVFSSLADTPFNTNDVYSSYVDLTAGYKGFNFKISNTFGEQTSYSSAGIPYNILATSLEYSFVKGGLTLRPGISYNRADYEWESIKEGSYIENGALSLRADYKMGDLRLIAALRGDKYSDPDDIYASWQLGGTYNINEDNMVRIIYSRANTAPFLFNLYADIDVPIPPIGQGIAVEGNPNIKLTTMDMVEIGYRSKLTDNMSLDFEVFTSTIRDFTRVFYHRTETRNHPTFGPLEYEVRRAQNIEAEAKQYGATASLNLVPVKNLNLRLFATYQQTDTYNFAPDVDDQNTLIDLEHESTPSVFGGFFMNYRPVSKLNINLSSYYMAEHILDHEDYIINMMGQTREYVLNDDIPSNFIFNTKVSYEVTENLLVFVNARNIGASKKQFGFTDRISALYLAGLNFSL</sequence>
<dbReference type="Pfam" id="PF00593">
    <property type="entry name" value="TonB_dep_Rec_b-barrel"/>
    <property type="match status" value="1"/>
</dbReference>
<dbReference type="PROSITE" id="PS52016">
    <property type="entry name" value="TONB_DEPENDENT_REC_3"/>
    <property type="match status" value="1"/>
</dbReference>
<evidence type="ECO:0000259" key="13">
    <source>
        <dbReference type="Pfam" id="PF00593"/>
    </source>
</evidence>
<evidence type="ECO:0000256" key="5">
    <source>
        <dbReference type="ARBA" id="ARBA00022729"/>
    </source>
</evidence>
<evidence type="ECO:0000256" key="2">
    <source>
        <dbReference type="ARBA" id="ARBA00022448"/>
    </source>
</evidence>
<dbReference type="Gene3D" id="2.40.170.20">
    <property type="entry name" value="TonB-dependent receptor, beta-barrel domain"/>
    <property type="match status" value="1"/>
</dbReference>
<evidence type="ECO:0000256" key="10">
    <source>
        <dbReference type="PROSITE-ProRule" id="PRU01360"/>
    </source>
</evidence>
<comment type="similarity">
    <text evidence="10 11">Belongs to the TonB-dependent receptor family.</text>
</comment>
<dbReference type="InterPro" id="IPR037066">
    <property type="entry name" value="Plug_dom_sf"/>
</dbReference>
<dbReference type="PANTHER" id="PTHR30069:SF29">
    <property type="entry name" value="HEMOGLOBIN AND HEMOGLOBIN-HAPTOGLOBIN-BINDING PROTEIN 1-RELATED"/>
    <property type="match status" value="1"/>
</dbReference>
<dbReference type="InterPro" id="IPR036942">
    <property type="entry name" value="Beta-barrel_TonB_sf"/>
</dbReference>
<keyword evidence="2 10" id="KW-0813">Transport</keyword>
<protein>
    <submittedName>
        <fullName evidence="15">Uncharacterized protein</fullName>
    </submittedName>
</protein>
<dbReference type="PANTHER" id="PTHR30069">
    <property type="entry name" value="TONB-DEPENDENT OUTER MEMBRANE RECEPTOR"/>
    <property type="match status" value="1"/>
</dbReference>
<feature type="domain" description="TonB-dependent receptor plug" evidence="14">
    <location>
        <begin position="55"/>
        <end position="172"/>
    </location>
</feature>
<dbReference type="AlphaFoldDB" id="A0A4D7JNU6"/>
<dbReference type="Pfam" id="PF07715">
    <property type="entry name" value="Plug"/>
    <property type="match status" value="1"/>
</dbReference>
<evidence type="ECO:0000313" key="16">
    <source>
        <dbReference type="Proteomes" id="UP000298616"/>
    </source>
</evidence>
<evidence type="ECO:0000256" key="4">
    <source>
        <dbReference type="ARBA" id="ARBA00022692"/>
    </source>
</evidence>
<dbReference type="GO" id="GO:0009279">
    <property type="term" value="C:cell outer membrane"/>
    <property type="evidence" value="ECO:0007669"/>
    <property type="project" value="UniProtKB-SubCell"/>
</dbReference>
<feature type="chain" id="PRO_5020578896" evidence="12">
    <location>
        <begin position="22"/>
        <end position="702"/>
    </location>
</feature>
<keyword evidence="6 11" id="KW-0798">TonB box</keyword>
<dbReference type="InterPro" id="IPR000531">
    <property type="entry name" value="Beta-barrel_TonB"/>
</dbReference>
<dbReference type="RefSeq" id="WP_137091928.1">
    <property type="nucleotide sequence ID" value="NZ_CP028923.1"/>
</dbReference>
<name>A0A4D7JNU6_9BACT</name>
<dbReference type="GO" id="GO:0044718">
    <property type="term" value="P:siderophore transmembrane transport"/>
    <property type="evidence" value="ECO:0007669"/>
    <property type="project" value="TreeGrafter"/>
</dbReference>
<evidence type="ECO:0000256" key="12">
    <source>
        <dbReference type="SAM" id="SignalP"/>
    </source>
</evidence>
<keyword evidence="8" id="KW-0675">Receptor</keyword>
<keyword evidence="9 10" id="KW-0998">Cell outer membrane</keyword>
<feature type="domain" description="TonB-dependent receptor-like beta-barrel" evidence="13">
    <location>
        <begin position="218"/>
        <end position="677"/>
    </location>
</feature>
<keyword evidence="4 10" id="KW-0812">Transmembrane</keyword>
<keyword evidence="3 10" id="KW-1134">Transmembrane beta strand</keyword>
<keyword evidence="7 10" id="KW-0472">Membrane</keyword>
<dbReference type="Gene3D" id="2.170.130.10">
    <property type="entry name" value="TonB-dependent receptor, plug domain"/>
    <property type="match status" value="1"/>
</dbReference>
<evidence type="ECO:0000256" key="1">
    <source>
        <dbReference type="ARBA" id="ARBA00004571"/>
    </source>
</evidence>
<evidence type="ECO:0000259" key="14">
    <source>
        <dbReference type="Pfam" id="PF07715"/>
    </source>
</evidence>
<dbReference type="KEGG" id="fpf:DCC35_17145"/>
<accession>A0A4D7JNU6</accession>
<evidence type="ECO:0000256" key="8">
    <source>
        <dbReference type="ARBA" id="ARBA00023170"/>
    </source>
</evidence>
<dbReference type="GO" id="GO:0015344">
    <property type="term" value="F:siderophore uptake transmembrane transporter activity"/>
    <property type="evidence" value="ECO:0007669"/>
    <property type="project" value="TreeGrafter"/>
</dbReference>
<evidence type="ECO:0000256" key="7">
    <source>
        <dbReference type="ARBA" id="ARBA00023136"/>
    </source>
</evidence>
<gene>
    <name evidence="15" type="ORF">DCC35_17145</name>
</gene>
<evidence type="ECO:0000256" key="11">
    <source>
        <dbReference type="RuleBase" id="RU003357"/>
    </source>
</evidence>
<proteinExistence type="inferred from homology"/>
<evidence type="ECO:0000313" key="15">
    <source>
        <dbReference type="EMBL" id="QCK16337.1"/>
    </source>
</evidence>
<keyword evidence="5 12" id="KW-0732">Signal</keyword>
<keyword evidence="16" id="KW-1185">Reference proteome</keyword>
<dbReference type="OrthoDB" id="9764669at2"/>
<evidence type="ECO:0000256" key="6">
    <source>
        <dbReference type="ARBA" id="ARBA00023077"/>
    </source>
</evidence>
<organism evidence="15 16">
    <name type="scientific">Mangrovivirga cuniculi</name>
    <dbReference type="NCBI Taxonomy" id="2715131"/>
    <lineage>
        <taxon>Bacteria</taxon>
        <taxon>Pseudomonadati</taxon>
        <taxon>Bacteroidota</taxon>
        <taxon>Cytophagia</taxon>
        <taxon>Cytophagales</taxon>
        <taxon>Mangrovivirgaceae</taxon>
        <taxon>Mangrovivirga</taxon>
    </lineage>
</organism>
<evidence type="ECO:0000256" key="3">
    <source>
        <dbReference type="ARBA" id="ARBA00022452"/>
    </source>
</evidence>
<dbReference type="SUPFAM" id="SSF56935">
    <property type="entry name" value="Porins"/>
    <property type="match status" value="1"/>
</dbReference>
<feature type="signal peptide" evidence="12">
    <location>
        <begin position="1"/>
        <end position="21"/>
    </location>
</feature>
<dbReference type="EMBL" id="CP028923">
    <property type="protein sequence ID" value="QCK16337.1"/>
    <property type="molecule type" value="Genomic_DNA"/>
</dbReference>